<sequence length="212" mass="22826">MYPIVSIHTTQSTIPSSPPTHSTRTRSNSLPPRRRRRISSLFQGIGISPVQKRNAENVEHPGLSVSNQQPIYFSDMESLSDCKNTTPSVSSTRQATATTGTSSFAIRMPLRSSTNSSMSSNRSAFSAGMRLTDSSMSIQSQMSESSILSAVMTASGLPSMEVMKGQVDKSVAADSQAQLMENVHVGVVAHISFVDNRLIAEPCSAAIETWVN</sequence>
<dbReference type="AlphaFoldDB" id="A0A9P6SST7"/>
<feature type="region of interest" description="Disordered" evidence="1">
    <location>
        <begin position="1"/>
        <end position="35"/>
    </location>
</feature>
<evidence type="ECO:0000256" key="1">
    <source>
        <dbReference type="SAM" id="MobiDB-lite"/>
    </source>
</evidence>
<name>A0A9P6SST7_9FUNG</name>
<feature type="compositionally biased region" description="Low complexity" evidence="1">
    <location>
        <begin position="1"/>
        <end position="31"/>
    </location>
</feature>
<reference evidence="2" key="1">
    <citation type="journal article" date="2020" name="Fungal Divers.">
        <title>Resolving the Mortierellaceae phylogeny through synthesis of multi-gene phylogenetics and phylogenomics.</title>
        <authorList>
            <person name="Vandepol N."/>
            <person name="Liber J."/>
            <person name="Desiro A."/>
            <person name="Na H."/>
            <person name="Kennedy M."/>
            <person name="Barry K."/>
            <person name="Grigoriev I.V."/>
            <person name="Miller A.N."/>
            <person name="O'Donnell K."/>
            <person name="Stajich J.E."/>
            <person name="Bonito G."/>
        </authorList>
    </citation>
    <scope>NUCLEOTIDE SEQUENCE</scope>
    <source>
        <strain evidence="2">NRRL 2769</strain>
    </source>
</reference>
<dbReference type="Proteomes" id="UP000703661">
    <property type="component" value="Unassembled WGS sequence"/>
</dbReference>
<evidence type="ECO:0000313" key="2">
    <source>
        <dbReference type="EMBL" id="KAF9997912.1"/>
    </source>
</evidence>
<accession>A0A9P6SST7</accession>
<gene>
    <name evidence="2" type="ORF">BGZ80_006905</name>
</gene>
<keyword evidence="3" id="KW-1185">Reference proteome</keyword>
<comment type="caution">
    <text evidence="2">The sequence shown here is derived from an EMBL/GenBank/DDBJ whole genome shotgun (WGS) entry which is preliminary data.</text>
</comment>
<protein>
    <submittedName>
        <fullName evidence="2">Uncharacterized protein</fullName>
    </submittedName>
</protein>
<dbReference type="EMBL" id="JAAAID010003440">
    <property type="protein sequence ID" value="KAF9997912.1"/>
    <property type="molecule type" value="Genomic_DNA"/>
</dbReference>
<organism evidence="2 3">
    <name type="scientific">Entomortierella chlamydospora</name>
    <dbReference type="NCBI Taxonomy" id="101097"/>
    <lineage>
        <taxon>Eukaryota</taxon>
        <taxon>Fungi</taxon>
        <taxon>Fungi incertae sedis</taxon>
        <taxon>Mucoromycota</taxon>
        <taxon>Mortierellomycotina</taxon>
        <taxon>Mortierellomycetes</taxon>
        <taxon>Mortierellales</taxon>
        <taxon>Mortierellaceae</taxon>
        <taxon>Entomortierella</taxon>
    </lineage>
</organism>
<proteinExistence type="predicted"/>
<evidence type="ECO:0000313" key="3">
    <source>
        <dbReference type="Proteomes" id="UP000703661"/>
    </source>
</evidence>